<dbReference type="EMBL" id="BMAW01099705">
    <property type="protein sequence ID" value="GFS91296.1"/>
    <property type="molecule type" value="Genomic_DNA"/>
</dbReference>
<evidence type="ECO:0000313" key="1">
    <source>
        <dbReference type="EMBL" id="GFS91296.1"/>
    </source>
</evidence>
<keyword evidence="2" id="KW-1185">Reference proteome</keyword>
<dbReference type="Proteomes" id="UP000887013">
    <property type="component" value="Unassembled WGS sequence"/>
</dbReference>
<gene>
    <name evidence="1" type="ORF">NPIL_356771</name>
</gene>
<proteinExistence type="predicted"/>
<organism evidence="1 2">
    <name type="scientific">Nephila pilipes</name>
    <name type="common">Giant wood spider</name>
    <name type="synonym">Nephila maculata</name>
    <dbReference type="NCBI Taxonomy" id="299642"/>
    <lineage>
        <taxon>Eukaryota</taxon>
        <taxon>Metazoa</taxon>
        <taxon>Ecdysozoa</taxon>
        <taxon>Arthropoda</taxon>
        <taxon>Chelicerata</taxon>
        <taxon>Arachnida</taxon>
        <taxon>Araneae</taxon>
        <taxon>Araneomorphae</taxon>
        <taxon>Entelegynae</taxon>
        <taxon>Araneoidea</taxon>
        <taxon>Nephilidae</taxon>
        <taxon>Nephila</taxon>
    </lineage>
</organism>
<reference evidence="1" key="1">
    <citation type="submission" date="2020-08" db="EMBL/GenBank/DDBJ databases">
        <title>Multicomponent nature underlies the extraordinary mechanical properties of spider dragline silk.</title>
        <authorList>
            <person name="Kono N."/>
            <person name="Nakamura H."/>
            <person name="Mori M."/>
            <person name="Yoshida Y."/>
            <person name="Ohtoshi R."/>
            <person name="Malay A.D."/>
            <person name="Moran D.A.P."/>
            <person name="Tomita M."/>
            <person name="Numata K."/>
            <person name="Arakawa K."/>
        </authorList>
    </citation>
    <scope>NUCLEOTIDE SEQUENCE</scope>
</reference>
<dbReference type="AlphaFoldDB" id="A0A8X6N2W2"/>
<accession>A0A8X6N2W2</accession>
<protein>
    <submittedName>
        <fullName evidence="1">Uncharacterized protein</fullName>
    </submittedName>
</protein>
<comment type="caution">
    <text evidence="1">The sequence shown here is derived from an EMBL/GenBank/DDBJ whole genome shotgun (WGS) entry which is preliminary data.</text>
</comment>
<name>A0A8X6N2W2_NEPPI</name>
<sequence>MRYLGCKPQQSPHTSFHLFIRPSPLSPLSLIDHCSIEFSLGQDLGGGEEQLSQQRKQWNWMLRIRFIVFSFIATGENVAPRLVSSADLPFIPDEM</sequence>
<evidence type="ECO:0000313" key="2">
    <source>
        <dbReference type="Proteomes" id="UP000887013"/>
    </source>
</evidence>